<dbReference type="SUPFAM" id="SSF54593">
    <property type="entry name" value="Glyoxalase/Bleomycin resistance protein/Dihydroxybiphenyl dioxygenase"/>
    <property type="match status" value="1"/>
</dbReference>
<dbReference type="Proteomes" id="UP000642829">
    <property type="component" value="Unassembled WGS sequence"/>
</dbReference>
<protein>
    <recommendedName>
        <fullName evidence="3">VOC domain-containing protein</fullName>
    </recommendedName>
</protein>
<comment type="caution">
    <text evidence="1">The sequence shown here is derived from an EMBL/GenBank/DDBJ whole genome shotgun (WGS) entry which is preliminary data.</text>
</comment>
<dbReference type="RefSeq" id="WP_229792091.1">
    <property type="nucleotide sequence ID" value="NZ_BMXG01000011.1"/>
</dbReference>
<dbReference type="InterPro" id="IPR029068">
    <property type="entry name" value="Glyas_Bleomycin-R_OHBP_Dase"/>
</dbReference>
<keyword evidence="2" id="KW-1185">Reference proteome</keyword>
<evidence type="ECO:0000313" key="1">
    <source>
        <dbReference type="EMBL" id="GHC03012.1"/>
    </source>
</evidence>
<dbReference type="EMBL" id="BMXG01000011">
    <property type="protein sequence ID" value="GHC03012.1"/>
    <property type="molecule type" value="Genomic_DNA"/>
</dbReference>
<dbReference type="Gene3D" id="3.10.180.10">
    <property type="entry name" value="2,3-Dihydroxybiphenyl 1,2-Dioxygenase, domain 1"/>
    <property type="match status" value="1"/>
</dbReference>
<reference evidence="1" key="1">
    <citation type="journal article" date="2014" name="Int. J. Syst. Evol. Microbiol.">
        <title>Complete genome sequence of Corynebacterium casei LMG S-19264T (=DSM 44701T), isolated from a smear-ripened cheese.</title>
        <authorList>
            <consortium name="US DOE Joint Genome Institute (JGI-PGF)"/>
            <person name="Walter F."/>
            <person name="Albersmeier A."/>
            <person name="Kalinowski J."/>
            <person name="Ruckert C."/>
        </authorList>
    </citation>
    <scope>NUCLEOTIDE SEQUENCE</scope>
    <source>
        <strain evidence="1">KCTC 12870</strain>
    </source>
</reference>
<organism evidence="1 2">
    <name type="scientific">Cerasicoccus arenae</name>
    <dbReference type="NCBI Taxonomy" id="424488"/>
    <lineage>
        <taxon>Bacteria</taxon>
        <taxon>Pseudomonadati</taxon>
        <taxon>Verrucomicrobiota</taxon>
        <taxon>Opitutia</taxon>
        <taxon>Puniceicoccales</taxon>
        <taxon>Cerasicoccaceae</taxon>
        <taxon>Cerasicoccus</taxon>
    </lineage>
</organism>
<evidence type="ECO:0000313" key="2">
    <source>
        <dbReference type="Proteomes" id="UP000642829"/>
    </source>
</evidence>
<proteinExistence type="predicted"/>
<accession>A0A8J3GDN0</accession>
<name>A0A8J3GDN0_9BACT</name>
<sequence length="140" mass="16408">MFKYFGYELADSSYGKEYGYEDWKRWDLETPHEISICQVREGFKDKEYCRGALGHHDHIAFSASDRKDVDRFYRDVLLPLEKEGHCSIQDAPCDCPEYGEGYYATFFFDRDGFKYEFVVNPNHLLKMNQRKVDQGSGGKG</sequence>
<dbReference type="AlphaFoldDB" id="A0A8J3GDN0"/>
<gene>
    <name evidence="1" type="ORF">GCM10007047_19430</name>
</gene>
<evidence type="ECO:0008006" key="3">
    <source>
        <dbReference type="Google" id="ProtNLM"/>
    </source>
</evidence>
<reference evidence="1" key="2">
    <citation type="submission" date="2020-09" db="EMBL/GenBank/DDBJ databases">
        <authorList>
            <person name="Sun Q."/>
            <person name="Kim S."/>
        </authorList>
    </citation>
    <scope>NUCLEOTIDE SEQUENCE</scope>
    <source>
        <strain evidence="1">KCTC 12870</strain>
    </source>
</reference>